<dbReference type="InterPro" id="IPR028096">
    <property type="entry name" value="EfeO_Cupredoxin"/>
</dbReference>
<dbReference type="PANTHER" id="PTHR36507">
    <property type="entry name" value="BLL1555 PROTEIN"/>
    <property type="match status" value="1"/>
</dbReference>
<accession>A0A0W0VF84</accession>
<dbReference type="eggNOG" id="COG3794">
    <property type="taxonomic scope" value="Bacteria"/>
</dbReference>
<dbReference type="RefSeq" id="WP_051546080.1">
    <property type="nucleotide sequence ID" value="NZ_LT906451.1"/>
</dbReference>
<dbReference type="EMBL" id="LNYI01000057">
    <property type="protein sequence ID" value="KTD18775.1"/>
    <property type="molecule type" value="Genomic_DNA"/>
</dbReference>
<dbReference type="InterPro" id="IPR052721">
    <property type="entry name" value="ET_Amicyanin"/>
</dbReference>
<dbReference type="STRING" id="45067.Llan_2378"/>
<feature type="domain" description="EfeO-type cupredoxin-like" evidence="1">
    <location>
        <begin position="3"/>
        <end position="99"/>
    </location>
</feature>
<dbReference type="PATRIC" id="fig|45067.4.peg.2497"/>
<name>A0A0W0VF84_9GAMM</name>
<dbReference type="Proteomes" id="UP000054869">
    <property type="component" value="Unassembled WGS sequence"/>
</dbReference>
<protein>
    <submittedName>
        <fullName evidence="2">Plastocyanin</fullName>
    </submittedName>
</protein>
<comment type="caution">
    <text evidence="2">The sequence shown here is derived from an EMBL/GenBank/DDBJ whole genome shotgun (WGS) entry which is preliminary data.</text>
</comment>
<keyword evidence="3" id="KW-1185">Reference proteome</keyword>
<proteinExistence type="predicted"/>
<dbReference type="SUPFAM" id="SSF49503">
    <property type="entry name" value="Cupredoxins"/>
    <property type="match status" value="1"/>
</dbReference>
<dbReference type="PANTHER" id="PTHR36507:SF1">
    <property type="entry name" value="BLL1555 PROTEIN"/>
    <property type="match status" value="1"/>
</dbReference>
<dbReference type="Pfam" id="PF13473">
    <property type="entry name" value="Cupredoxin_1"/>
    <property type="match status" value="1"/>
</dbReference>
<organism evidence="2 3">
    <name type="scientific">Legionella lansingensis</name>
    <dbReference type="NCBI Taxonomy" id="45067"/>
    <lineage>
        <taxon>Bacteria</taxon>
        <taxon>Pseudomonadati</taxon>
        <taxon>Pseudomonadota</taxon>
        <taxon>Gammaproteobacteria</taxon>
        <taxon>Legionellales</taxon>
        <taxon>Legionellaceae</taxon>
        <taxon>Legionella</taxon>
    </lineage>
</organism>
<dbReference type="AlphaFoldDB" id="A0A0W0VF84"/>
<dbReference type="InterPro" id="IPR008972">
    <property type="entry name" value="Cupredoxin"/>
</dbReference>
<sequence length="104" mass="11541">MLIALTSQPSLAKSANHIVIVRDDYFSPKTLTIKAGEKVTWVNKGSDEHDVKSSDAGFNSGDIAPSSSFSHTFAKPGRYKYICTHHSMLWFGMRGEIIVNNLRL</sequence>
<reference evidence="2 3" key="1">
    <citation type="submission" date="2015-11" db="EMBL/GenBank/DDBJ databases">
        <title>Genomic analysis of 38 Legionella species identifies large and diverse effector repertoires.</title>
        <authorList>
            <person name="Burstein D."/>
            <person name="Amaro F."/>
            <person name="Zusman T."/>
            <person name="Lifshitz Z."/>
            <person name="Cohen O."/>
            <person name="Gilbert J.A."/>
            <person name="Pupko T."/>
            <person name="Shuman H.A."/>
            <person name="Segal G."/>
        </authorList>
    </citation>
    <scope>NUCLEOTIDE SEQUENCE [LARGE SCALE GENOMIC DNA]</scope>
    <source>
        <strain evidence="2 3">ATCC 49751</strain>
    </source>
</reference>
<evidence type="ECO:0000313" key="2">
    <source>
        <dbReference type="EMBL" id="KTD18775.1"/>
    </source>
</evidence>
<dbReference type="OrthoDB" id="9816061at2"/>
<gene>
    <name evidence="2" type="primary">petE</name>
    <name evidence="2" type="ORF">Llan_2378</name>
</gene>
<evidence type="ECO:0000259" key="1">
    <source>
        <dbReference type="Pfam" id="PF13473"/>
    </source>
</evidence>
<dbReference type="Gene3D" id="2.60.40.420">
    <property type="entry name" value="Cupredoxins - blue copper proteins"/>
    <property type="match status" value="1"/>
</dbReference>
<evidence type="ECO:0000313" key="3">
    <source>
        <dbReference type="Proteomes" id="UP000054869"/>
    </source>
</evidence>